<feature type="domain" description="Ig-like" evidence="7">
    <location>
        <begin position="19"/>
        <end position="128"/>
    </location>
</feature>
<feature type="chain" id="PRO_5035236589" description="Ig-like domain-containing protein" evidence="6">
    <location>
        <begin position="24"/>
        <end position="310"/>
    </location>
</feature>
<feature type="signal peptide" evidence="6">
    <location>
        <begin position="1"/>
        <end position="23"/>
    </location>
</feature>
<dbReference type="InterPro" id="IPR003598">
    <property type="entry name" value="Ig_sub2"/>
</dbReference>
<keyword evidence="6" id="KW-0732">Signal</keyword>
<dbReference type="InterPro" id="IPR051116">
    <property type="entry name" value="Surface_Rcpt/Adhesion_Mol"/>
</dbReference>
<keyword evidence="4" id="KW-0325">Glycoprotein</keyword>
<dbReference type="EMBL" id="WNTK01000054">
    <property type="protein sequence ID" value="KAG9472434.1"/>
    <property type="molecule type" value="Genomic_DNA"/>
</dbReference>
<dbReference type="SUPFAM" id="SSF48726">
    <property type="entry name" value="Immunoglobulin"/>
    <property type="match status" value="2"/>
</dbReference>
<evidence type="ECO:0000313" key="8">
    <source>
        <dbReference type="EMBL" id="KAG9472434.1"/>
    </source>
</evidence>
<protein>
    <recommendedName>
        <fullName evidence="7">Ig-like domain-containing protein</fullName>
    </recommendedName>
</protein>
<comment type="caution">
    <text evidence="8">The sequence shown here is derived from an EMBL/GenBank/DDBJ whole genome shotgun (WGS) entry which is preliminary data.</text>
</comment>
<accession>A0A8J6ENF7</accession>
<evidence type="ECO:0000256" key="5">
    <source>
        <dbReference type="SAM" id="Phobius"/>
    </source>
</evidence>
<name>A0A8J6ENF7_ELECQ</name>
<comment type="subcellular location">
    <subcellularLocation>
        <location evidence="1">Membrane</location>
        <topology evidence="1">Single-pass type I membrane protein</topology>
    </subcellularLocation>
</comment>
<dbReference type="Proteomes" id="UP000770717">
    <property type="component" value="Unassembled WGS sequence"/>
</dbReference>
<feature type="transmembrane region" description="Helical" evidence="5">
    <location>
        <begin position="244"/>
        <end position="267"/>
    </location>
</feature>
<keyword evidence="2 5" id="KW-0812">Transmembrane</keyword>
<dbReference type="InterPro" id="IPR036179">
    <property type="entry name" value="Ig-like_dom_sf"/>
</dbReference>
<dbReference type="PROSITE" id="PS50835">
    <property type="entry name" value="IG_LIKE"/>
    <property type="match status" value="2"/>
</dbReference>
<evidence type="ECO:0000259" key="7">
    <source>
        <dbReference type="PROSITE" id="PS50835"/>
    </source>
</evidence>
<dbReference type="Pfam" id="PF13927">
    <property type="entry name" value="Ig_3"/>
    <property type="match status" value="1"/>
</dbReference>
<evidence type="ECO:0000256" key="4">
    <source>
        <dbReference type="ARBA" id="ARBA00023180"/>
    </source>
</evidence>
<dbReference type="PANTHER" id="PTHR11973:SF23">
    <property type="entry name" value="C-ANSWER"/>
    <property type="match status" value="1"/>
</dbReference>
<sequence length="310" mass="35202">MKTPVCATLLVLVCSIAAPAAYAKVAISGPQTPVLEGEDVTLECLSDGDSDMANYTFEKYSTWMKAWVRLDSYRYVRCWYFSVNISRSDERLRMHLSDISEWQGGPYRCVKTDNQTGEADVSEELTINVIYLQNIYLEKLHSWYGSMSDILWVERGSTVEVKCTASASQKPMYEWSQEFSDWILPSDTLILKNVNEDSEGTYICQARHPDDRSLVKTRSFQLRVNMRSPEKAIAVMSDLSFGDILLYIVIPGIMLTILIFTLLSVLIRYRSKQMKKPQISLVDAEKRAPIYKGSLQSVCSTSSDTQPLVM</sequence>
<dbReference type="AlphaFoldDB" id="A0A8J6ENF7"/>
<evidence type="ECO:0000256" key="6">
    <source>
        <dbReference type="SAM" id="SignalP"/>
    </source>
</evidence>
<dbReference type="OrthoDB" id="10012075at2759"/>
<dbReference type="SMART" id="SM00408">
    <property type="entry name" value="IGc2"/>
    <property type="match status" value="2"/>
</dbReference>
<dbReference type="GO" id="GO:0007155">
    <property type="term" value="P:cell adhesion"/>
    <property type="evidence" value="ECO:0007669"/>
    <property type="project" value="TreeGrafter"/>
</dbReference>
<keyword evidence="9" id="KW-1185">Reference proteome</keyword>
<keyword evidence="5" id="KW-0472">Membrane</keyword>
<feature type="domain" description="Ig-like" evidence="7">
    <location>
        <begin position="153"/>
        <end position="221"/>
    </location>
</feature>
<gene>
    <name evidence="8" type="ORF">GDO78_019603</name>
</gene>
<proteinExistence type="predicted"/>
<dbReference type="Gene3D" id="2.60.40.10">
    <property type="entry name" value="Immunoglobulins"/>
    <property type="match status" value="2"/>
</dbReference>
<dbReference type="PANTHER" id="PTHR11973">
    <property type="entry name" value="CELL SURFACE GLYCOPROTEIN MUC18-RELATED"/>
    <property type="match status" value="1"/>
</dbReference>
<organism evidence="8 9">
    <name type="scientific">Eleutherodactylus coqui</name>
    <name type="common">Puerto Rican coqui</name>
    <dbReference type="NCBI Taxonomy" id="57060"/>
    <lineage>
        <taxon>Eukaryota</taxon>
        <taxon>Metazoa</taxon>
        <taxon>Chordata</taxon>
        <taxon>Craniata</taxon>
        <taxon>Vertebrata</taxon>
        <taxon>Euteleostomi</taxon>
        <taxon>Amphibia</taxon>
        <taxon>Batrachia</taxon>
        <taxon>Anura</taxon>
        <taxon>Neobatrachia</taxon>
        <taxon>Hyloidea</taxon>
        <taxon>Eleutherodactylidae</taxon>
        <taxon>Eleutherodactylinae</taxon>
        <taxon>Eleutherodactylus</taxon>
        <taxon>Eleutherodactylus</taxon>
    </lineage>
</organism>
<dbReference type="SMART" id="SM00409">
    <property type="entry name" value="IG"/>
    <property type="match status" value="2"/>
</dbReference>
<evidence type="ECO:0000256" key="2">
    <source>
        <dbReference type="ARBA" id="ARBA00022692"/>
    </source>
</evidence>
<keyword evidence="3 5" id="KW-1133">Transmembrane helix</keyword>
<reference evidence="8" key="1">
    <citation type="thesis" date="2020" institute="ProQuest LLC" country="789 East Eisenhower Parkway, Ann Arbor, MI, USA">
        <title>Comparative Genomics and Chromosome Evolution.</title>
        <authorList>
            <person name="Mudd A.B."/>
        </authorList>
    </citation>
    <scope>NUCLEOTIDE SEQUENCE</scope>
    <source>
        <strain evidence="8">HN-11 Male</strain>
        <tissue evidence="8">Kidney and liver</tissue>
    </source>
</reference>
<dbReference type="InterPro" id="IPR003599">
    <property type="entry name" value="Ig_sub"/>
</dbReference>
<evidence type="ECO:0000313" key="9">
    <source>
        <dbReference type="Proteomes" id="UP000770717"/>
    </source>
</evidence>
<evidence type="ECO:0000256" key="3">
    <source>
        <dbReference type="ARBA" id="ARBA00022989"/>
    </source>
</evidence>
<evidence type="ECO:0000256" key="1">
    <source>
        <dbReference type="ARBA" id="ARBA00004479"/>
    </source>
</evidence>
<dbReference type="InterPro" id="IPR007110">
    <property type="entry name" value="Ig-like_dom"/>
</dbReference>
<dbReference type="InterPro" id="IPR013783">
    <property type="entry name" value="Ig-like_fold"/>
</dbReference>
<dbReference type="GO" id="GO:0005886">
    <property type="term" value="C:plasma membrane"/>
    <property type="evidence" value="ECO:0007669"/>
    <property type="project" value="TreeGrafter"/>
</dbReference>